<evidence type="ECO:0000313" key="3">
    <source>
        <dbReference type="Proteomes" id="UP000307440"/>
    </source>
</evidence>
<gene>
    <name evidence="2" type="ORF">FA15DRAFT_676609</name>
</gene>
<organism evidence="2 3">
    <name type="scientific">Coprinopsis marcescibilis</name>
    <name type="common">Agaric fungus</name>
    <name type="synonym">Psathyrella marcescibilis</name>
    <dbReference type="NCBI Taxonomy" id="230819"/>
    <lineage>
        <taxon>Eukaryota</taxon>
        <taxon>Fungi</taxon>
        <taxon>Dikarya</taxon>
        <taxon>Basidiomycota</taxon>
        <taxon>Agaricomycotina</taxon>
        <taxon>Agaricomycetes</taxon>
        <taxon>Agaricomycetidae</taxon>
        <taxon>Agaricales</taxon>
        <taxon>Agaricineae</taxon>
        <taxon>Psathyrellaceae</taxon>
        <taxon>Coprinopsis</taxon>
    </lineage>
</organism>
<sequence>MTEPATFVVDTGLAIPALGGQGYYSFNPHLPAGFHHSTNTTHVDDPDLPDLEPEEGQPDEDIAEVRNDETIPQYLRFFHQAALLHAFNSIQAKLDRALVGFFRGNVPVVAAKTTDVVVAVFDCHRAQLLARMFHATAKVQPPTQRLLYRFIVVLDALLPTDAPENPREVQAIAVTLLTSDVLKTLVAFAGPEDEQDQLVHHFRARHAGLDLKEIVARRMDREDFEYNYAYVDEEVVRPRVRLTGPTRERAGRR</sequence>
<feature type="region of interest" description="Disordered" evidence="1">
    <location>
        <begin position="35"/>
        <end position="58"/>
    </location>
</feature>
<dbReference type="Proteomes" id="UP000307440">
    <property type="component" value="Unassembled WGS sequence"/>
</dbReference>
<proteinExistence type="predicted"/>
<dbReference type="EMBL" id="ML210679">
    <property type="protein sequence ID" value="TFK16666.1"/>
    <property type="molecule type" value="Genomic_DNA"/>
</dbReference>
<evidence type="ECO:0000313" key="2">
    <source>
        <dbReference type="EMBL" id="TFK16666.1"/>
    </source>
</evidence>
<protein>
    <submittedName>
        <fullName evidence="2">Uncharacterized protein</fullName>
    </submittedName>
</protein>
<dbReference type="AlphaFoldDB" id="A0A5C3K9C9"/>
<keyword evidence="3" id="KW-1185">Reference proteome</keyword>
<reference evidence="2 3" key="1">
    <citation type="journal article" date="2019" name="Nat. Ecol. Evol.">
        <title>Megaphylogeny resolves global patterns of mushroom evolution.</title>
        <authorList>
            <person name="Varga T."/>
            <person name="Krizsan K."/>
            <person name="Foldi C."/>
            <person name="Dima B."/>
            <person name="Sanchez-Garcia M."/>
            <person name="Sanchez-Ramirez S."/>
            <person name="Szollosi G.J."/>
            <person name="Szarkandi J.G."/>
            <person name="Papp V."/>
            <person name="Albert L."/>
            <person name="Andreopoulos W."/>
            <person name="Angelini C."/>
            <person name="Antonin V."/>
            <person name="Barry K.W."/>
            <person name="Bougher N.L."/>
            <person name="Buchanan P."/>
            <person name="Buyck B."/>
            <person name="Bense V."/>
            <person name="Catcheside P."/>
            <person name="Chovatia M."/>
            <person name="Cooper J."/>
            <person name="Damon W."/>
            <person name="Desjardin D."/>
            <person name="Finy P."/>
            <person name="Geml J."/>
            <person name="Haridas S."/>
            <person name="Hughes K."/>
            <person name="Justo A."/>
            <person name="Karasinski D."/>
            <person name="Kautmanova I."/>
            <person name="Kiss B."/>
            <person name="Kocsube S."/>
            <person name="Kotiranta H."/>
            <person name="LaButti K.M."/>
            <person name="Lechner B.E."/>
            <person name="Liimatainen K."/>
            <person name="Lipzen A."/>
            <person name="Lukacs Z."/>
            <person name="Mihaltcheva S."/>
            <person name="Morgado L.N."/>
            <person name="Niskanen T."/>
            <person name="Noordeloos M.E."/>
            <person name="Ohm R.A."/>
            <person name="Ortiz-Santana B."/>
            <person name="Ovrebo C."/>
            <person name="Racz N."/>
            <person name="Riley R."/>
            <person name="Savchenko A."/>
            <person name="Shiryaev A."/>
            <person name="Soop K."/>
            <person name="Spirin V."/>
            <person name="Szebenyi C."/>
            <person name="Tomsovsky M."/>
            <person name="Tulloss R.E."/>
            <person name="Uehling J."/>
            <person name="Grigoriev I.V."/>
            <person name="Vagvolgyi C."/>
            <person name="Papp T."/>
            <person name="Martin F.M."/>
            <person name="Miettinen O."/>
            <person name="Hibbett D.S."/>
            <person name="Nagy L.G."/>
        </authorList>
    </citation>
    <scope>NUCLEOTIDE SEQUENCE [LARGE SCALE GENOMIC DNA]</scope>
    <source>
        <strain evidence="2 3">CBS 121175</strain>
    </source>
</reference>
<feature type="compositionally biased region" description="Acidic residues" evidence="1">
    <location>
        <begin position="46"/>
        <end position="58"/>
    </location>
</feature>
<name>A0A5C3K9C9_COPMA</name>
<evidence type="ECO:0000256" key="1">
    <source>
        <dbReference type="SAM" id="MobiDB-lite"/>
    </source>
</evidence>
<accession>A0A5C3K9C9</accession>